<gene>
    <name evidence="2" type="ORF">SMAC_06063</name>
</gene>
<organism evidence="2 3">
    <name type="scientific">Sordaria macrospora (strain ATCC MYA-333 / DSM 997 / K(L3346) / K-hell)</name>
    <dbReference type="NCBI Taxonomy" id="771870"/>
    <lineage>
        <taxon>Eukaryota</taxon>
        <taxon>Fungi</taxon>
        <taxon>Dikarya</taxon>
        <taxon>Ascomycota</taxon>
        <taxon>Pezizomycotina</taxon>
        <taxon>Sordariomycetes</taxon>
        <taxon>Sordariomycetidae</taxon>
        <taxon>Sordariales</taxon>
        <taxon>Sordariaceae</taxon>
        <taxon>Sordaria</taxon>
    </lineage>
</organism>
<feature type="compositionally biased region" description="Basic and acidic residues" evidence="1">
    <location>
        <begin position="133"/>
        <end position="142"/>
    </location>
</feature>
<keyword evidence="3" id="KW-1185">Reference proteome</keyword>
<feature type="compositionally biased region" description="Low complexity" evidence="1">
    <location>
        <begin position="46"/>
        <end position="61"/>
    </location>
</feature>
<reference evidence="2 3" key="1">
    <citation type="journal article" date="2010" name="PLoS Genet.">
        <title>De novo assembly of a 40 Mb eukaryotic genome from short sequence reads: Sordaria macrospora, a model organism for fungal morphogenesis.</title>
        <authorList>
            <person name="Nowrousian M."/>
            <person name="Stajich J."/>
            <person name="Chu M."/>
            <person name="Engh I."/>
            <person name="Espagne E."/>
            <person name="Halliday K."/>
            <person name="Kamerewerd J."/>
            <person name="Kempken F."/>
            <person name="Knab B."/>
            <person name="Kuo H.C."/>
            <person name="Osiewacz H.D."/>
            <person name="Poeggeler S."/>
            <person name="Read N."/>
            <person name="Seiler S."/>
            <person name="Smith K."/>
            <person name="Zickler D."/>
            <person name="Kueck U."/>
            <person name="Freitag M."/>
        </authorList>
    </citation>
    <scope>NUCLEOTIDE SEQUENCE [LARGE SCALE GENOMIC DNA]</scope>
    <source>
        <strain evidence="3">ATCC MYA-333 / DSM 997 / K(L3346) / K-hell</strain>
        <tissue evidence="2">Mycelium</tissue>
    </source>
</reference>
<proteinExistence type="predicted"/>
<sequence>MRNVPMETPSHIMLQHDSHHLQYPPYQYPQSQQQHPQQLHQHHPHQQPQQQQAQQHQSPRQLHQHQQQRHAGGASSASEPDNDSDTFQALLTVAGTEAVGIGMGRSDHNERGHPDGRVGYYDPVQELGSGRPDIGREYDRGDQQAGSSGGGQVGGYGSLISARSGSGMEQGDSEAERHFGQDGRHGTGPGSLSGRDHQMDEDGMAVAAVDDEAIDQDLDMLIETSSGDEDDKGQNEYQNAAAERSSRYTPIMESVREQQLISSASASASANGDVEMATDSALGSRFTSINNSDGNGQQGSETYFFYKYMERHQQQQQQQHNNNNNNKHHQQQQQQQANNNNNNNKQQQQQQQHWTATSLDNNNNNNKIPNNNNNTKHNNNNNNNKLDCNLS</sequence>
<dbReference type="VEuPathDB" id="FungiDB:SMAC_06063"/>
<feature type="compositionally biased region" description="Basic and acidic residues" evidence="1">
    <location>
        <begin position="105"/>
        <end position="116"/>
    </location>
</feature>
<evidence type="ECO:0000313" key="3">
    <source>
        <dbReference type="Proteomes" id="UP000001881"/>
    </source>
</evidence>
<dbReference type="InParanoid" id="F7W5Y3"/>
<feature type="compositionally biased region" description="Low complexity" evidence="1">
    <location>
        <begin position="22"/>
        <end position="39"/>
    </location>
</feature>
<feature type="region of interest" description="Disordered" evidence="1">
    <location>
        <begin position="101"/>
        <end position="198"/>
    </location>
</feature>
<feature type="compositionally biased region" description="Gly residues" evidence="1">
    <location>
        <begin position="147"/>
        <end position="157"/>
    </location>
</feature>
<dbReference type="OrthoDB" id="10688815at2759"/>
<dbReference type="EMBL" id="CABT02000032">
    <property type="protein sequence ID" value="CCC12921.1"/>
    <property type="molecule type" value="Genomic_DNA"/>
</dbReference>
<accession>F7W5Y3</accession>
<comment type="caution">
    <text evidence="2">The sequence shown here is derived from an EMBL/GenBank/DDBJ whole genome shotgun (WGS) entry which is preliminary data.</text>
</comment>
<dbReference type="GeneID" id="10806857"/>
<dbReference type="Proteomes" id="UP000001881">
    <property type="component" value="Unassembled WGS sequence"/>
</dbReference>
<name>F7W5Y3_SORMK</name>
<feature type="compositionally biased region" description="Basic and acidic residues" evidence="1">
    <location>
        <begin position="174"/>
        <end position="185"/>
    </location>
</feature>
<evidence type="ECO:0000313" key="2">
    <source>
        <dbReference type="EMBL" id="CCC12921.1"/>
    </source>
</evidence>
<feature type="region of interest" description="Disordered" evidence="1">
    <location>
        <begin position="312"/>
        <end position="391"/>
    </location>
</feature>
<protein>
    <submittedName>
        <fullName evidence="2">WGS project CABT00000000 data, contig 2.32</fullName>
    </submittedName>
</protein>
<feature type="region of interest" description="Disordered" evidence="1">
    <location>
        <begin position="22"/>
        <end position="84"/>
    </location>
</feature>
<feature type="compositionally biased region" description="Low complexity" evidence="1">
    <location>
        <begin position="361"/>
        <end position="385"/>
    </location>
</feature>
<dbReference type="KEGG" id="smp:10806857"/>
<dbReference type="AlphaFoldDB" id="F7W5Y3"/>
<feature type="region of interest" description="Disordered" evidence="1">
    <location>
        <begin position="224"/>
        <end position="249"/>
    </location>
</feature>
<feature type="compositionally biased region" description="Low complexity" evidence="1">
    <location>
        <begin position="314"/>
        <end position="353"/>
    </location>
</feature>
<feature type="compositionally biased region" description="Polar residues" evidence="1">
    <location>
        <begin position="75"/>
        <end position="84"/>
    </location>
</feature>
<evidence type="ECO:0000256" key="1">
    <source>
        <dbReference type="SAM" id="MobiDB-lite"/>
    </source>
</evidence>
<dbReference type="HOGENOM" id="CLU_706301_0_0_1"/>